<keyword evidence="2 4" id="KW-1133">Transmembrane helix</keyword>
<proteinExistence type="predicted"/>
<name>A0A9E8CLN7_9HYPH</name>
<evidence type="ECO:0000256" key="3">
    <source>
        <dbReference type="ARBA" id="ARBA00023136"/>
    </source>
</evidence>
<reference evidence="6" key="1">
    <citation type="submission" date="2022-08" db="EMBL/GenBank/DDBJ databases">
        <title>Complete Genome Sequences of 2 Bosea sp. soil isolates.</title>
        <authorList>
            <person name="Alvarez Arevalo M."/>
            <person name="Sterndorff E.B."/>
            <person name="Faurdal D."/>
            <person name="Joergensen T.S."/>
            <person name="Weber T."/>
        </authorList>
    </citation>
    <scope>NUCLEOTIDE SEQUENCE</scope>
    <source>
        <strain evidence="6">NBC_00436</strain>
    </source>
</reference>
<dbReference type="InterPro" id="IPR036259">
    <property type="entry name" value="MFS_trans_sf"/>
</dbReference>
<protein>
    <submittedName>
        <fullName evidence="6">MFS transporter</fullName>
    </submittedName>
</protein>
<feature type="domain" description="Major facilitator superfamily (MFS) profile" evidence="5">
    <location>
        <begin position="212"/>
        <end position="403"/>
    </location>
</feature>
<dbReference type="PANTHER" id="PTHR23527:SF1">
    <property type="entry name" value="BLL3282 PROTEIN"/>
    <property type="match status" value="1"/>
</dbReference>
<dbReference type="GO" id="GO:0022857">
    <property type="term" value="F:transmembrane transporter activity"/>
    <property type="evidence" value="ECO:0007669"/>
    <property type="project" value="InterPro"/>
</dbReference>
<feature type="transmembrane region" description="Helical" evidence="4">
    <location>
        <begin position="162"/>
        <end position="181"/>
    </location>
</feature>
<dbReference type="PANTHER" id="PTHR23527">
    <property type="entry name" value="BLL3282 PROTEIN"/>
    <property type="match status" value="1"/>
</dbReference>
<feature type="transmembrane region" description="Helical" evidence="4">
    <location>
        <begin position="377"/>
        <end position="397"/>
    </location>
</feature>
<keyword evidence="3 4" id="KW-0472">Membrane</keyword>
<evidence type="ECO:0000256" key="1">
    <source>
        <dbReference type="ARBA" id="ARBA00022692"/>
    </source>
</evidence>
<feature type="transmembrane region" description="Helical" evidence="4">
    <location>
        <begin position="257"/>
        <end position="277"/>
    </location>
</feature>
<dbReference type="InterPro" id="IPR011701">
    <property type="entry name" value="MFS"/>
</dbReference>
<dbReference type="InterPro" id="IPR052952">
    <property type="entry name" value="MFS-Transporter"/>
</dbReference>
<keyword evidence="1 4" id="KW-0812">Transmembrane</keyword>
<organism evidence="6">
    <name type="scientific">Bosea sp. NBC_00436</name>
    <dbReference type="NCBI Taxonomy" id="2969620"/>
    <lineage>
        <taxon>Bacteria</taxon>
        <taxon>Pseudomonadati</taxon>
        <taxon>Pseudomonadota</taxon>
        <taxon>Alphaproteobacteria</taxon>
        <taxon>Hyphomicrobiales</taxon>
        <taxon>Boseaceae</taxon>
        <taxon>Bosea</taxon>
    </lineage>
</organism>
<evidence type="ECO:0000256" key="4">
    <source>
        <dbReference type="SAM" id="Phobius"/>
    </source>
</evidence>
<feature type="transmembrane region" description="Helical" evidence="4">
    <location>
        <begin position="221"/>
        <end position="245"/>
    </location>
</feature>
<feature type="transmembrane region" description="Helical" evidence="4">
    <location>
        <begin position="310"/>
        <end position="329"/>
    </location>
</feature>
<feature type="transmembrane region" description="Helical" evidence="4">
    <location>
        <begin position="45"/>
        <end position="63"/>
    </location>
</feature>
<dbReference type="Pfam" id="PF07690">
    <property type="entry name" value="MFS_1"/>
    <property type="match status" value="1"/>
</dbReference>
<sequence>MKLPLWGSALSATLLVQVVSSFAGAAIPLLGPLLTLRWGLAPESIGYVSAVVSTGICWFLACGNPMLDHHGPVRALQIGLAFVAAGLLLLSQPFGPIGFVGALMLGLGLAPNTPAGSQILMRTAPADHRTLVFSVKQAGVPLGGAIAGFAIAPLVLGLGFTGALWTVIAVVLVSALTVQPFRKSLDAEKGTQNRAWARMFLSPSSLARSARVLGSHASLPMLTALGVSFSITQACITAFTATYMVTRHGKTLAEAGHLVATLLVASTIARIFFGWLADRMGSGLHLLCLLALAAGATITLLIGTAGTSPWLIYFCMALVGATSMGWNGVHMAELARVSPSALIGDVTSGASLFGFVGSICGPLAFAVLANRTGSFDWPFLMVAGQLAVSGAFALWYLRRRPQA</sequence>
<dbReference type="EMBL" id="CP102774">
    <property type="protein sequence ID" value="UZF87085.1"/>
    <property type="molecule type" value="Genomic_DNA"/>
</dbReference>
<accession>A0A9E8CLN7</accession>
<feature type="transmembrane region" description="Helical" evidence="4">
    <location>
        <begin position="284"/>
        <end position="304"/>
    </location>
</feature>
<dbReference type="SUPFAM" id="SSF103473">
    <property type="entry name" value="MFS general substrate transporter"/>
    <property type="match status" value="1"/>
</dbReference>
<evidence type="ECO:0000313" key="6">
    <source>
        <dbReference type="EMBL" id="UZF87085.1"/>
    </source>
</evidence>
<feature type="transmembrane region" description="Helical" evidence="4">
    <location>
        <begin position="341"/>
        <end position="365"/>
    </location>
</feature>
<dbReference type="AlphaFoldDB" id="A0A9E8CLN7"/>
<dbReference type="InterPro" id="IPR020846">
    <property type="entry name" value="MFS_dom"/>
</dbReference>
<gene>
    <name evidence="6" type="ORF">NWE54_25605</name>
</gene>
<evidence type="ECO:0000256" key="2">
    <source>
        <dbReference type="ARBA" id="ARBA00022989"/>
    </source>
</evidence>
<dbReference type="PROSITE" id="PS50850">
    <property type="entry name" value="MFS"/>
    <property type="match status" value="1"/>
</dbReference>
<feature type="transmembrane region" description="Helical" evidence="4">
    <location>
        <begin position="75"/>
        <end position="91"/>
    </location>
</feature>
<dbReference type="Gene3D" id="1.20.1250.20">
    <property type="entry name" value="MFS general substrate transporter like domains"/>
    <property type="match status" value="2"/>
</dbReference>
<evidence type="ECO:0000259" key="5">
    <source>
        <dbReference type="PROSITE" id="PS50850"/>
    </source>
</evidence>